<name>A0A1Q3EF00_LENED</name>
<reference evidence="2 3" key="2">
    <citation type="submission" date="2017-02" db="EMBL/GenBank/DDBJ databases">
        <title>A genome survey and senescence transcriptome analysis in Lentinula edodes.</title>
        <authorList>
            <person name="Sakamoto Y."/>
            <person name="Nakade K."/>
            <person name="Sato S."/>
            <person name="Yoshida Y."/>
            <person name="Miyazaki K."/>
            <person name="Natsume S."/>
            <person name="Konno N."/>
        </authorList>
    </citation>
    <scope>NUCLEOTIDE SEQUENCE [LARGE SCALE GENOMIC DNA]</scope>
    <source>
        <strain evidence="2 3">NBRC 111202</strain>
    </source>
</reference>
<protein>
    <submittedName>
        <fullName evidence="2">Uncharacterized protein</fullName>
    </submittedName>
</protein>
<evidence type="ECO:0000313" key="3">
    <source>
        <dbReference type="Proteomes" id="UP000188533"/>
    </source>
</evidence>
<evidence type="ECO:0000256" key="1">
    <source>
        <dbReference type="SAM" id="MobiDB-lite"/>
    </source>
</evidence>
<evidence type="ECO:0000313" key="2">
    <source>
        <dbReference type="EMBL" id="GAW05793.1"/>
    </source>
</evidence>
<accession>A0A1Q3EF00</accession>
<gene>
    <name evidence="2" type="ORF">LENED_007673</name>
</gene>
<keyword evidence="3" id="KW-1185">Reference proteome</keyword>
<dbReference type="EMBL" id="BDGU01000270">
    <property type="protein sequence ID" value="GAW05793.1"/>
    <property type="molecule type" value="Genomic_DNA"/>
</dbReference>
<proteinExistence type="predicted"/>
<dbReference type="Proteomes" id="UP000188533">
    <property type="component" value="Unassembled WGS sequence"/>
</dbReference>
<feature type="compositionally biased region" description="Polar residues" evidence="1">
    <location>
        <begin position="1"/>
        <end position="11"/>
    </location>
</feature>
<reference evidence="2 3" key="1">
    <citation type="submission" date="2016-08" db="EMBL/GenBank/DDBJ databases">
        <authorList>
            <consortium name="Lentinula edodes genome sequencing consortium"/>
            <person name="Sakamoto Y."/>
            <person name="Nakade K."/>
            <person name="Sato S."/>
            <person name="Yoshida Y."/>
            <person name="Miyazaki K."/>
            <person name="Natsume S."/>
            <person name="Konno N."/>
        </authorList>
    </citation>
    <scope>NUCLEOTIDE SEQUENCE [LARGE SCALE GENOMIC DNA]</scope>
    <source>
        <strain evidence="2 3">NBRC 111202</strain>
    </source>
</reference>
<dbReference type="AlphaFoldDB" id="A0A1Q3EF00"/>
<sequence length="98" mass="10699">MPSNPETQTEDYQLLPTGPQAADEDPQKADMGLAEQLEKAEGRQGDNFARYAALGASAVRGSEKKGEESPVLPYIRLGGSFYIPPLNHWQCYSSHMAS</sequence>
<organism evidence="2 3">
    <name type="scientific">Lentinula edodes</name>
    <name type="common">Shiitake mushroom</name>
    <name type="synonym">Lentinus edodes</name>
    <dbReference type="NCBI Taxonomy" id="5353"/>
    <lineage>
        <taxon>Eukaryota</taxon>
        <taxon>Fungi</taxon>
        <taxon>Dikarya</taxon>
        <taxon>Basidiomycota</taxon>
        <taxon>Agaricomycotina</taxon>
        <taxon>Agaricomycetes</taxon>
        <taxon>Agaricomycetidae</taxon>
        <taxon>Agaricales</taxon>
        <taxon>Marasmiineae</taxon>
        <taxon>Omphalotaceae</taxon>
        <taxon>Lentinula</taxon>
    </lineage>
</organism>
<feature type="region of interest" description="Disordered" evidence="1">
    <location>
        <begin position="1"/>
        <end position="30"/>
    </location>
</feature>
<comment type="caution">
    <text evidence="2">The sequence shown here is derived from an EMBL/GenBank/DDBJ whole genome shotgun (WGS) entry which is preliminary data.</text>
</comment>